<proteinExistence type="predicted"/>
<dbReference type="EMBL" id="MCSI01000154">
    <property type="protein sequence ID" value="PME58810.1"/>
    <property type="molecule type" value="Genomic_DNA"/>
</dbReference>
<dbReference type="SUPFAM" id="SSF55729">
    <property type="entry name" value="Acyl-CoA N-acyltransferases (Nat)"/>
    <property type="match status" value="1"/>
</dbReference>
<dbReference type="Pfam" id="PF13302">
    <property type="entry name" value="Acetyltransf_3"/>
    <property type="match status" value="1"/>
</dbReference>
<accession>A0A2N7BLC5</accession>
<dbReference type="GO" id="GO:0016747">
    <property type="term" value="F:acyltransferase activity, transferring groups other than amino-acyl groups"/>
    <property type="evidence" value="ECO:0007669"/>
    <property type="project" value="InterPro"/>
</dbReference>
<evidence type="ECO:0000259" key="1">
    <source>
        <dbReference type="PROSITE" id="PS51186"/>
    </source>
</evidence>
<organism evidence="2 3">
    <name type="scientific">Vibrio lentus</name>
    <dbReference type="NCBI Taxonomy" id="136468"/>
    <lineage>
        <taxon>Bacteria</taxon>
        <taxon>Pseudomonadati</taxon>
        <taxon>Pseudomonadota</taxon>
        <taxon>Gammaproteobacteria</taxon>
        <taxon>Vibrionales</taxon>
        <taxon>Vibrionaceae</taxon>
        <taxon>Vibrio</taxon>
    </lineage>
</organism>
<dbReference type="AlphaFoldDB" id="A0A2N7BLC5"/>
<protein>
    <submittedName>
        <fullName evidence="2">GNAT family N-acetyltransferase</fullName>
    </submittedName>
</protein>
<dbReference type="PANTHER" id="PTHR43792:SF1">
    <property type="entry name" value="N-ACETYLTRANSFERASE DOMAIN-CONTAINING PROTEIN"/>
    <property type="match status" value="1"/>
</dbReference>
<dbReference type="InterPro" id="IPR000182">
    <property type="entry name" value="GNAT_dom"/>
</dbReference>
<dbReference type="RefSeq" id="WP_008217668.1">
    <property type="nucleotide sequence ID" value="NZ_MCSH01000125.1"/>
</dbReference>
<feature type="domain" description="N-acetyltransferase" evidence="1">
    <location>
        <begin position="7"/>
        <end position="164"/>
    </location>
</feature>
<dbReference type="PROSITE" id="PS51186">
    <property type="entry name" value="GNAT"/>
    <property type="match status" value="1"/>
</dbReference>
<dbReference type="Gene3D" id="3.40.630.30">
    <property type="match status" value="1"/>
</dbReference>
<evidence type="ECO:0000313" key="3">
    <source>
        <dbReference type="Proteomes" id="UP000235778"/>
    </source>
</evidence>
<gene>
    <name evidence="2" type="ORF">BCV30_15975</name>
</gene>
<dbReference type="PANTHER" id="PTHR43792">
    <property type="entry name" value="GNAT FAMILY, PUTATIVE (AFU_ORTHOLOGUE AFUA_3G00765)-RELATED-RELATED"/>
    <property type="match status" value="1"/>
</dbReference>
<keyword evidence="2" id="KW-0808">Transferase</keyword>
<sequence>MIKTERLELRKFTQQDRSEVIKLLGNSDFMAFSPTGAMTHEQADTRFEELVSAFQYKGIGKFCVVERRTGELVGYCGIESFNYKGESVVELGYRLKVSARGKGYAFEASSAVLSFANQIGYTKVLAITEPENMPSQHILLKLGFKACGDGSYQNMPVQYFEKCI</sequence>
<dbReference type="InterPro" id="IPR051531">
    <property type="entry name" value="N-acetyltransferase"/>
</dbReference>
<reference evidence="3" key="1">
    <citation type="submission" date="2016-07" db="EMBL/GenBank/DDBJ databases">
        <title>Nontailed viruses are major unrecognized killers of bacteria in the ocean.</title>
        <authorList>
            <person name="Kauffman K."/>
            <person name="Hussain F."/>
            <person name="Yang J."/>
            <person name="Arevalo P."/>
            <person name="Brown J."/>
            <person name="Cutler M."/>
            <person name="Kelly L."/>
            <person name="Polz M.F."/>
        </authorList>
    </citation>
    <scope>NUCLEOTIDE SEQUENCE [LARGE SCALE GENOMIC DNA]</scope>
    <source>
        <strain evidence="3">10N.286.55.C1</strain>
    </source>
</reference>
<dbReference type="Proteomes" id="UP000235778">
    <property type="component" value="Unassembled WGS sequence"/>
</dbReference>
<name>A0A2N7BLC5_9VIBR</name>
<evidence type="ECO:0000313" key="2">
    <source>
        <dbReference type="EMBL" id="PME58810.1"/>
    </source>
</evidence>
<dbReference type="InterPro" id="IPR016181">
    <property type="entry name" value="Acyl_CoA_acyltransferase"/>
</dbReference>
<comment type="caution">
    <text evidence="2">The sequence shown here is derived from an EMBL/GenBank/DDBJ whole genome shotgun (WGS) entry which is preliminary data.</text>
</comment>